<reference evidence="5" key="1">
    <citation type="submission" date="2019-10" db="EMBL/GenBank/DDBJ databases">
        <title>Conservation and host-specific expression of non-tandemly repeated heterogenous ribosome RNA gene in arbuscular mycorrhizal fungi.</title>
        <authorList>
            <person name="Maeda T."/>
            <person name="Kobayashi Y."/>
            <person name="Nakagawa T."/>
            <person name="Ezawa T."/>
            <person name="Yamaguchi K."/>
            <person name="Bino T."/>
            <person name="Nishimoto Y."/>
            <person name="Shigenobu S."/>
            <person name="Kawaguchi M."/>
        </authorList>
    </citation>
    <scope>NUCLEOTIDE SEQUENCE</scope>
    <source>
        <strain evidence="5">HR1</strain>
    </source>
</reference>
<keyword evidence="2" id="KW-0175">Coiled coil</keyword>
<sequence>MSSKSSNKNSRSTRSMTRTRNEIQPGSGLSTEQSIVNDTYLSNKPTDEPSNKKKARVTLHQDEDTNFECHSSGAETVSPSKIKGNTNNNNIEDTNEYDQQLPPEPTLASISQDAQNLNASIHNPHMIVDHQGEIPINNQHNNRTTSPEPQNQQTIPSMETTQTLQIEHISLDDPNKEPLLIFYSFLIKEEFGNRSIAQISEIITEICGSLPGFLKIENSKEKFNHVEIIKISFVNETSRNSLSNVTNKRYNITFHNYDKTSLETQTNHYNKQKEERTIKVVEVPRSFTVKNIKDIFTTYGKIKNIFRVDKSTNNQKQPPPGQNRRSSQYNTFFIEFQNKETAQKFFKEAIWMVKIDRYLVKILPANPKNIEYKNCTLFRYKITGLYKDTNFYDLEPIINKIKGKTCILPEPHPRQITRTAYVNVHSEDYEKKIRIVNINKDRQIYITPIETPTCTICGHYEHKFTNCTNKDKLDTFLRNLKEAKISLDENNKSSAPYQSKRGKNYSFNNDHQINKSSKSVSYNHDNNNNNTRRQRSRSRSRKNLTNDPYHWNVNNADNTINNNKILQLEKNLSHLTSRVNEIKLTQQQLEQTITTIAQQYKEVTEKINEIQTTLESINRIDQTQNTILQMVKEIKDQRSTTNRNSRSSSPRFSPNSSRRKSTDEPHITTPKSRSKYTQDRSPVYHNLNEQQSDCTSDYRKYQAQQSETSSQQEYFPPHNEEMDDIEIHTVTAPSEITGQPAFTISNLIPTNWGVYPRKGQ</sequence>
<dbReference type="InterPro" id="IPR012677">
    <property type="entry name" value="Nucleotide-bd_a/b_plait_sf"/>
</dbReference>
<accession>A0A8H3QNL1</accession>
<keyword evidence="1" id="KW-0694">RNA-binding</keyword>
<feature type="compositionally biased region" description="Low complexity" evidence="3">
    <location>
        <begin position="702"/>
        <end position="713"/>
    </location>
</feature>
<evidence type="ECO:0000256" key="3">
    <source>
        <dbReference type="SAM" id="MobiDB-lite"/>
    </source>
</evidence>
<dbReference type="Gene3D" id="3.30.70.330">
    <property type="match status" value="1"/>
</dbReference>
<comment type="caution">
    <text evidence="5">The sequence shown here is derived from an EMBL/GenBank/DDBJ whole genome shotgun (WGS) entry which is preliminary data.</text>
</comment>
<feature type="compositionally biased region" description="Low complexity" evidence="3">
    <location>
        <begin position="639"/>
        <end position="656"/>
    </location>
</feature>
<evidence type="ECO:0000256" key="2">
    <source>
        <dbReference type="SAM" id="Coils"/>
    </source>
</evidence>
<feature type="compositionally biased region" description="Polar residues" evidence="3">
    <location>
        <begin position="22"/>
        <end position="44"/>
    </location>
</feature>
<dbReference type="SUPFAM" id="SSF54928">
    <property type="entry name" value="RNA-binding domain, RBD"/>
    <property type="match status" value="1"/>
</dbReference>
<feature type="coiled-coil region" evidence="2">
    <location>
        <begin position="565"/>
        <end position="620"/>
    </location>
</feature>
<dbReference type="AlphaFoldDB" id="A0A8H3QNL1"/>
<proteinExistence type="predicted"/>
<dbReference type="Proteomes" id="UP000615446">
    <property type="component" value="Unassembled WGS sequence"/>
</dbReference>
<evidence type="ECO:0000313" key="5">
    <source>
        <dbReference type="EMBL" id="GES86388.1"/>
    </source>
</evidence>
<dbReference type="EMBL" id="BLAL01000160">
    <property type="protein sequence ID" value="GES86388.1"/>
    <property type="molecule type" value="Genomic_DNA"/>
</dbReference>
<evidence type="ECO:0000259" key="4">
    <source>
        <dbReference type="PROSITE" id="PS50102"/>
    </source>
</evidence>
<feature type="domain" description="RRM" evidence="4">
    <location>
        <begin position="276"/>
        <end position="367"/>
    </location>
</feature>
<gene>
    <name evidence="5" type="ORF">RCL2_001344200</name>
</gene>
<dbReference type="GO" id="GO:0003723">
    <property type="term" value="F:RNA binding"/>
    <property type="evidence" value="ECO:0007669"/>
    <property type="project" value="UniProtKB-UniRule"/>
</dbReference>
<dbReference type="InterPro" id="IPR035979">
    <property type="entry name" value="RBD_domain_sf"/>
</dbReference>
<name>A0A8H3QNL1_9GLOM</name>
<dbReference type="InterPro" id="IPR000504">
    <property type="entry name" value="RRM_dom"/>
</dbReference>
<feature type="region of interest" description="Disordered" evidence="3">
    <location>
        <begin position="491"/>
        <end position="550"/>
    </location>
</feature>
<feature type="region of interest" description="Disordered" evidence="3">
    <location>
        <begin position="135"/>
        <end position="154"/>
    </location>
</feature>
<dbReference type="OrthoDB" id="2360898at2759"/>
<organism evidence="5 6">
    <name type="scientific">Rhizophagus clarus</name>
    <dbReference type="NCBI Taxonomy" id="94130"/>
    <lineage>
        <taxon>Eukaryota</taxon>
        <taxon>Fungi</taxon>
        <taxon>Fungi incertae sedis</taxon>
        <taxon>Mucoromycota</taxon>
        <taxon>Glomeromycotina</taxon>
        <taxon>Glomeromycetes</taxon>
        <taxon>Glomerales</taxon>
        <taxon>Glomeraceae</taxon>
        <taxon>Rhizophagus</taxon>
    </lineage>
</organism>
<dbReference type="CDD" id="cd00590">
    <property type="entry name" value="RRM_SF"/>
    <property type="match status" value="1"/>
</dbReference>
<feature type="compositionally biased region" description="Basic residues" evidence="3">
    <location>
        <begin position="532"/>
        <end position="542"/>
    </location>
</feature>
<feature type="compositionally biased region" description="Polar residues" evidence="3">
    <location>
        <begin position="505"/>
        <end position="518"/>
    </location>
</feature>
<evidence type="ECO:0000256" key="1">
    <source>
        <dbReference type="PROSITE-ProRule" id="PRU00176"/>
    </source>
</evidence>
<evidence type="ECO:0000313" key="6">
    <source>
        <dbReference type="Proteomes" id="UP000615446"/>
    </source>
</evidence>
<feature type="compositionally biased region" description="Low complexity" evidence="3">
    <location>
        <begin position="519"/>
        <end position="531"/>
    </location>
</feature>
<feature type="region of interest" description="Disordered" evidence="3">
    <location>
        <begin position="1"/>
        <end position="101"/>
    </location>
</feature>
<feature type="compositionally biased region" description="Polar residues" evidence="3">
    <location>
        <begin position="136"/>
        <end position="154"/>
    </location>
</feature>
<protein>
    <recommendedName>
        <fullName evidence="4">RRM domain-containing protein</fullName>
    </recommendedName>
</protein>
<feature type="region of interest" description="Disordered" evidence="3">
    <location>
        <begin position="635"/>
        <end position="716"/>
    </location>
</feature>
<feature type="compositionally biased region" description="Low complexity" evidence="3">
    <location>
        <begin position="1"/>
        <end position="18"/>
    </location>
</feature>
<dbReference type="PROSITE" id="PS50102">
    <property type="entry name" value="RRM"/>
    <property type="match status" value="1"/>
</dbReference>